<dbReference type="PANTHER" id="PTHR46014">
    <property type="entry name" value="TETRATRICOPEPTIDE REPEAT PROTEIN 1"/>
    <property type="match status" value="1"/>
</dbReference>
<dbReference type="Gene3D" id="1.25.40.10">
    <property type="entry name" value="Tetratricopeptide repeat domain"/>
    <property type="match status" value="2"/>
</dbReference>
<reference evidence="2 3" key="1">
    <citation type="journal article" date="2016" name="Genome Biol. Evol.">
        <title>Divergent and convergent evolution of fungal pathogenicity.</title>
        <authorList>
            <person name="Shang Y."/>
            <person name="Xiao G."/>
            <person name="Zheng P."/>
            <person name="Cen K."/>
            <person name="Zhan S."/>
            <person name="Wang C."/>
        </authorList>
    </citation>
    <scope>NUCLEOTIDE SEQUENCE [LARGE SCALE GENOMIC DNA]</scope>
    <source>
        <strain evidence="2 3">ARSEF 7405</strain>
    </source>
</reference>
<comment type="caution">
    <text evidence="2">The sequence shown here is derived from an EMBL/GenBank/DDBJ whole genome shotgun (WGS) entry which is preliminary data.</text>
</comment>
<organism evidence="2 3">
    <name type="scientific">Ascosphaera apis ARSEF 7405</name>
    <dbReference type="NCBI Taxonomy" id="392613"/>
    <lineage>
        <taxon>Eukaryota</taxon>
        <taxon>Fungi</taxon>
        <taxon>Dikarya</taxon>
        <taxon>Ascomycota</taxon>
        <taxon>Pezizomycotina</taxon>
        <taxon>Eurotiomycetes</taxon>
        <taxon>Eurotiomycetidae</taxon>
        <taxon>Onygenales</taxon>
        <taxon>Ascosphaeraceae</taxon>
        <taxon>Ascosphaera</taxon>
    </lineage>
</organism>
<dbReference type="InterPro" id="IPR011990">
    <property type="entry name" value="TPR-like_helical_dom_sf"/>
</dbReference>
<dbReference type="PANTHER" id="PTHR46014:SF1">
    <property type="entry name" value="TETRATRICOPEPTIDE REPEAT PROTEIN 1"/>
    <property type="match status" value="1"/>
</dbReference>
<dbReference type="EMBL" id="AZGZ01000017">
    <property type="protein sequence ID" value="KZZ90353.1"/>
    <property type="molecule type" value="Genomic_DNA"/>
</dbReference>
<accession>A0A162I9D9</accession>
<feature type="region of interest" description="Disordered" evidence="1">
    <location>
        <begin position="1"/>
        <end position="21"/>
    </location>
</feature>
<feature type="compositionally biased region" description="Basic and acidic residues" evidence="1">
    <location>
        <begin position="126"/>
        <end position="135"/>
    </location>
</feature>
<gene>
    <name evidence="2" type="ORF">AAP_03883</name>
</gene>
<dbReference type="InterPro" id="IPR052769">
    <property type="entry name" value="TPR_domain_protein"/>
</dbReference>
<protein>
    <submittedName>
        <fullName evidence="2">Tetratricopeptide repeat protein 1</fullName>
    </submittedName>
</protein>
<feature type="compositionally biased region" description="Polar residues" evidence="1">
    <location>
        <begin position="136"/>
        <end position="149"/>
    </location>
</feature>
<evidence type="ECO:0000313" key="3">
    <source>
        <dbReference type="Proteomes" id="UP000242877"/>
    </source>
</evidence>
<dbReference type="AlphaFoldDB" id="A0A162I9D9"/>
<sequence>MIMPQDPPRDAHDASDSEEEDVFYDALYPPDEEAELINKSTTEKAAANKLFASARYSEAVSSYDRALSFVPNYLEYEVAVLKSNIAACHLKLEDWKAAVSAATASLERLDRLDPPPSKPETEDEDGTSKKNDSKQSETSQKPSASTNDTGVIELPDDADESTLAKIEAEDKRKEDIKRIRAKSLMRRARARMELGGWSNLEGATDDYNKLLALGNLPPQDERLVNRNLRELPAKIAAAKEKEMGEMMSKLKELGNGILSPFGLSTDNFKFIKDEKTGGYNMSFER</sequence>
<dbReference type="Proteomes" id="UP000242877">
    <property type="component" value="Unassembled WGS sequence"/>
</dbReference>
<keyword evidence="3" id="KW-1185">Reference proteome</keyword>
<dbReference type="SUPFAM" id="SSF48452">
    <property type="entry name" value="TPR-like"/>
    <property type="match status" value="1"/>
</dbReference>
<name>A0A162I9D9_9EURO</name>
<evidence type="ECO:0000313" key="2">
    <source>
        <dbReference type="EMBL" id="KZZ90353.1"/>
    </source>
</evidence>
<feature type="region of interest" description="Disordered" evidence="1">
    <location>
        <begin position="107"/>
        <end position="161"/>
    </location>
</feature>
<dbReference type="VEuPathDB" id="FungiDB:AAP_03883"/>
<evidence type="ECO:0000256" key="1">
    <source>
        <dbReference type="SAM" id="MobiDB-lite"/>
    </source>
</evidence>
<proteinExistence type="predicted"/>
<dbReference type="OrthoDB" id="1872379at2759"/>